<name>A0ABP9T8N3_9ACTN</name>
<dbReference type="EMBL" id="BAABJR010000009">
    <property type="protein sequence ID" value="GAA5210885.1"/>
    <property type="molecule type" value="Genomic_DNA"/>
</dbReference>
<comment type="cofactor">
    <cofactor evidence="1 7">
        <name>FAD</name>
        <dbReference type="ChEBI" id="CHEBI:57692"/>
    </cofactor>
</comment>
<dbReference type="Gene3D" id="2.40.110.10">
    <property type="entry name" value="Butyryl-CoA Dehydrogenase, subunit A, domain 2"/>
    <property type="match status" value="1"/>
</dbReference>
<evidence type="ECO:0000256" key="8">
    <source>
        <dbReference type="SAM" id="MobiDB-lite"/>
    </source>
</evidence>
<comment type="caution">
    <text evidence="12">The sequence shown here is derived from an EMBL/GenBank/DDBJ whole genome shotgun (WGS) entry which is preliminary data.</text>
</comment>
<evidence type="ECO:0000256" key="1">
    <source>
        <dbReference type="ARBA" id="ARBA00001974"/>
    </source>
</evidence>
<evidence type="ECO:0000256" key="2">
    <source>
        <dbReference type="ARBA" id="ARBA00009347"/>
    </source>
</evidence>
<reference evidence="13" key="1">
    <citation type="journal article" date="2019" name="Int. J. Syst. Evol. Microbiol.">
        <title>The Global Catalogue of Microorganisms (GCM) 10K type strain sequencing project: providing services to taxonomists for standard genome sequencing and annotation.</title>
        <authorList>
            <consortium name="The Broad Institute Genomics Platform"/>
            <consortium name="The Broad Institute Genome Sequencing Center for Infectious Disease"/>
            <person name="Wu L."/>
            <person name="Ma J."/>
        </authorList>
    </citation>
    <scope>NUCLEOTIDE SEQUENCE [LARGE SCALE GENOMIC DNA]</scope>
    <source>
        <strain evidence="13">JCM 18306</strain>
    </source>
</reference>
<evidence type="ECO:0000313" key="12">
    <source>
        <dbReference type="EMBL" id="GAA5210885.1"/>
    </source>
</evidence>
<evidence type="ECO:0000259" key="11">
    <source>
        <dbReference type="Pfam" id="PF02771"/>
    </source>
</evidence>
<dbReference type="PANTHER" id="PTHR48083">
    <property type="entry name" value="MEDIUM-CHAIN SPECIFIC ACYL-COA DEHYDROGENASE, MITOCHONDRIAL-RELATED"/>
    <property type="match status" value="1"/>
</dbReference>
<gene>
    <name evidence="12" type="ORF">GCM10023323_40280</name>
</gene>
<organism evidence="12 13">
    <name type="scientific">Streptomyces thinghirensis</name>
    <dbReference type="NCBI Taxonomy" id="551547"/>
    <lineage>
        <taxon>Bacteria</taxon>
        <taxon>Bacillati</taxon>
        <taxon>Actinomycetota</taxon>
        <taxon>Actinomycetes</taxon>
        <taxon>Kitasatosporales</taxon>
        <taxon>Streptomycetaceae</taxon>
        <taxon>Streptomyces</taxon>
    </lineage>
</organism>
<feature type="domain" description="Acyl-CoA oxidase/dehydrogenase middle" evidence="10">
    <location>
        <begin position="128"/>
        <end position="231"/>
    </location>
</feature>
<dbReference type="Pfam" id="PF00441">
    <property type="entry name" value="Acyl-CoA_dh_1"/>
    <property type="match status" value="1"/>
</dbReference>
<dbReference type="Gene3D" id="1.10.540.10">
    <property type="entry name" value="Acyl-CoA dehydrogenase/oxidase, N-terminal domain"/>
    <property type="match status" value="1"/>
</dbReference>
<dbReference type="SUPFAM" id="SSF56645">
    <property type="entry name" value="Acyl-CoA dehydrogenase NM domain-like"/>
    <property type="match status" value="1"/>
</dbReference>
<evidence type="ECO:0000256" key="4">
    <source>
        <dbReference type="ARBA" id="ARBA00022630"/>
    </source>
</evidence>
<dbReference type="InterPro" id="IPR046373">
    <property type="entry name" value="Acyl-CoA_Oxase/DH_mid-dom_sf"/>
</dbReference>
<dbReference type="InterPro" id="IPR013786">
    <property type="entry name" value="AcylCoA_DH/ox_N"/>
</dbReference>
<proteinExistence type="inferred from homology"/>
<keyword evidence="4 7" id="KW-0285">Flavoprotein</keyword>
<accession>A0ABP9T8N3</accession>
<feature type="domain" description="Acyl-CoA dehydrogenase/oxidase N-terminal" evidence="11">
    <location>
        <begin position="16"/>
        <end position="124"/>
    </location>
</feature>
<dbReference type="InterPro" id="IPR037069">
    <property type="entry name" value="AcylCoA_DH/ox_N_sf"/>
</dbReference>
<dbReference type="InterPro" id="IPR006091">
    <property type="entry name" value="Acyl-CoA_Oxase/DH_mid-dom"/>
</dbReference>
<dbReference type="SUPFAM" id="SSF47203">
    <property type="entry name" value="Acyl-CoA dehydrogenase C-terminal domain-like"/>
    <property type="match status" value="1"/>
</dbReference>
<comment type="subunit">
    <text evidence="3">Homodimer.</text>
</comment>
<feature type="region of interest" description="Disordered" evidence="8">
    <location>
        <begin position="89"/>
        <end position="109"/>
    </location>
</feature>
<dbReference type="InterPro" id="IPR050741">
    <property type="entry name" value="Acyl-CoA_dehydrogenase"/>
</dbReference>
<keyword evidence="13" id="KW-1185">Reference proteome</keyword>
<evidence type="ECO:0000259" key="10">
    <source>
        <dbReference type="Pfam" id="PF02770"/>
    </source>
</evidence>
<dbReference type="InterPro" id="IPR009075">
    <property type="entry name" value="AcylCo_DH/oxidase_C"/>
</dbReference>
<dbReference type="Proteomes" id="UP001499878">
    <property type="component" value="Unassembled WGS sequence"/>
</dbReference>
<evidence type="ECO:0000256" key="5">
    <source>
        <dbReference type="ARBA" id="ARBA00022827"/>
    </source>
</evidence>
<keyword evidence="5 7" id="KW-0274">FAD</keyword>
<dbReference type="Pfam" id="PF02771">
    <property type="entry name" value="Acyl-CoA_dh_N"/>
    <property type="match status" value="1"/>
</dbReference>
<feature type="domain" description="Acyl-CoA dehydrogenase/oxidase C-terminal" evidence="9">
    <location>
        <begin position="243"/>
        <end position="393"/>
    </location>
</feature>
<protein>
    <submittedName>
        <fullName evidence="12">Acyl-CoA dehydrogenase family protein</fullName>
    </submittedName>
</protein>
<evidence type="ECO:0000256" key="7">
    <source>
        <dbReference type="RuleBase" id="RU362125"/>
    </source>
</evidence>
<dbReference type="Pfam" id="PF02770">
    <property type="entry name" value="Acyl-CoA_dh_M"/>
    <property type="match status" value="1"/>
</dbReference>
<keyword evidence="6 7" id="KW-0560">Oxidoreductase</keyword>
<comment type="similarity">
    <text evidence="2 7">Belongs to the acyl-CoA dehydrogenase family.</text>
</comment>
<dbReference type="InterPro" id="IPR009100">
    <property type="entry name" value="AcylCoA_DH/oxidase_NM_dom_sf"/>
</dbReference>
<dbReference type="Gene3D" id="1.20.140.10">
    <property type="entry name" value="Butyryl-CoA Dehydrogenase, subunit A, domain 3"/>
    <property type="match status" value="1"/>
</dbReference>
<dbReference type="PANTHER" id="PTHR48083:SF13">
    <property type="entry name" value="ACYL-COA DEHYDROGENASE FAMILY MEMBER 11"/>
    <property type="match status" value="1"/>
</dbReference>
<evidence type="ECO:0000256" key="3">
    <source>
        <dbReference type="ARBA" id="ARBA00011738"/>
    </source>
</evidence>
<sequence length="431" mass="47810">MAWDFSTDSEFAKQLDWMESFVRQEVWPLETLELTWPQLRRALAPLQREVKSRGLWAAHLSPEQGGQGFGQVKLGLMHEILGTSPLGPLAFGNQAPDSGNSEILAESGTAEQKRRWLEPLLAGEMYSSFAMTEPDTAGSDPAQLATTAVLDEGSGDWIINGHKWFISNAEVADFVIVVAVTDPEAERHRRVTQFIVPAGTRGMRIVRSIGTMEEPHPRTFPSHAELLFEDVRVPADAVLGERGAGFAVAQMRLGPGRIHHCMRWLGQTRRAFDMLCERATYRTVQGGTLGDKQTVRNWIADSAAEMQAARLMTLHAAWTADTQGFKAARKEIGYIKYYGARVLHDVIDRAVQAHGSLGYSTDLPLEAMYRAARGARFYDGPDEVHRDSVARLILRDYTPPAHGVPTQHIPTRREAARERFAELLDAATGNG</sequence>
<evidence type="ECO:0000259" key="9">
    <source>
        <dbReference type="Pfam" id="PF00441"/>
    </source>
</evidence>
<dbReference type="RefSeq" id="WP_345632249.1">
    <property type="nucleotide sequence ID" value="NZ_BAABJR010000009.1"/>
</dbReference>
<evidence type="ECO:0000313" key="13">
    <source>
        <dbReference type="Proteomes" id="UP001499878"/>
    </source>
</evidence>
<dbReference type="InterPro" id="IPR036250">
    <property type="entry name" value="AcylCo_DH-like_C"/>
</dbReference>
<evidence type="ECO:0000256" key="6">
    <source>
        <dbReference type="ARBA" id="ARBA00023002"/>
    </source>
</evidence>